<evidence type="ECO:0000313" key="7">
    <source>
        <dbReference type="Proteomes" id="UP000027186"/>
    </source>
</evidence>
<dbReference type="CDD" id="cd07067">
    <property type="entry name" value="HP_PGM_like"/>
    <property type="match status" value="1"/>
</dbReference>
<dbReference type="PANTHER" id="PTHR48100:SF1">
    <property type="entry name" value="HISTIDINE PHOSPHATASE FAMILY PROTEIN-RELATED"/>
    <property type="match status" value="1"/>
</dbReference>
<dbReference type="OrthoDB" id="5449373at2"/>
<evidence type="ECO:0000256" key="2">
    <source>
        <dbReference type="ARBA" id="ARBA00023235"/>
    </source>
</evidence>
<sequence length="254" mass="28322">MQQRWPQRLWIVRHGESAGNVARDAAYAAGVGRIDIAERDVDVPLSRQGEQQSEALARWFAALPPGERPDVVLTSPYLRARRTAEIIHAGGGLPVEPTEFVVDERLREKEFGILDRLTALGIAQEHPEQAEFRRILGKFYFRPPAGESWCDVILRLRSALDTISLHHGGQRVLVVSHQVVVLCLRYLLEGMTEEQILAIDREGDVANCGVTEYAFDPAQGHSGRMQLRRYNFVAPLEVAGAPLTTEPDANTAVR</sequence>
<dbReference type="InterPro" id="IPR029033">
    <property type="entry name" value="His_PPase_superfam"/>
</dbReference>
<dbReference type="KEGG" id="abq:ABAZ39_23535"/>
<dbReference type="AlphaFoldDB" id="A0A060DUP5"/>
<geneLocation type="plasmid" evidence="6">
    <name>p10unnamed</name>
</geneLocation>
<evidence type="ECO:0000313" key="8">
    <source>
        <dbReference type="Proteomes" id="UP000236268"/>
    </source>
</evidence>
<geneLocation type="plasmid" evidence="5 7">
    <name>AbAZ39_p2</name>
</geneLocation>
<evidence type="ECO:0000313" key="6">
    <source>
        <dbReference type="EMBL" id="PNQ97510.1"/>
    </source>
</evidence>
<dbReference type="SMART" id="SM00855">
    <property type="entry name" value="PGAM"/>
    <property type="match status" value="1"/>
</dbReference>
<dbReference type="Proteomes" id="UP000236268">
    <property type="component" value="Unassembled WGS sequence"/>
</dbReference>
<dbReference type="Proteomes" id="UP000027186">
    <property type="component" value="Plasmid AbAZ39_p2"/>
</dbReference>
<evidence type="ECO:0000256" key="1">
    <source>
        <dbReference type="ARBA" id="ARBA00023152"/>
    </source>
</evidence>
<dbReference type="InterPro" id="IPR013078">
    <property type="entry name" value="His_Pase_superF_clade-1"/>
</dbReference>
<feature type="active site" description="Proton donor/acceptor" evidence="3">
    <location>
        <position position="108"/>
    </location>
</feature>
<feature type="binding site" evidence="4">
    <location>
        <begin position="13"/>
        <end position="20"/>
    </location>
    <ligand>
        <name>substrate</name>
    </ligand>
</feature>
<dbReference type="GO" id="GO:0016791">
    <property type="term" value="F:phosphatase activity"/>
    <property type="evidence" value="ECO:0007669"/>
    <property type="project" value="TreeGrafter"/>
</dbReference>
<evidence type="ECO:0000256" key="4">
    <source>
        <dbReference type="PIRSR" id="PIRSR613078-2"/>
    </source>
</evidence>
<name>A0A060DUP5_9PROT</name>
<dbReference type="Pfam" id="PF00300">
    <property type="entry name" value="His_Phos_1"/>
    <property type="match status" value="1"/>
</dbReference>
<dbReference type="InterPro" id="IPR001345">
    <property type="entry name" value="PG/BPGM_mutase_AS"/>
</dbReference>
<evidence type="ECO:0000256" key="3">
    <source>
        <dbReference type="PIRSR" id="PIRSR613078-1"/>
    </source>
</evidence>
<accession>A0A060DUP5</accession>
<feature type="binding site" evidence="4">
    <location>
        <position position="79"/>
    </location>
    <ligand>
        <name>substrate</name>
    </ligand>
</feature>
<dbReference type="InterPro" id="IPR050275">
    <property type="entry name" value="PGM_Phosphatase"/>
</dbReference>
<gene>
    <name evidence="5" type="ORF">ABAZ39_23535</name>
    <name evidence="6" type="ORF">C1S70_18280</name>
</gene>
<dbReference type="SUPFAM" id="SSF53254">
    <property type="entry name" value="Phosphoglycerate mutase-like"/>
    <property type="match status" value="1"/>
</dbReference>
<dbReference type="GO" id="GO:0005737">
    <property type="term" value="C:cytoplasm"/>
    <property type="evidence" value="ECO:0007669"/>
    <property type="project" value="TreeGrafter"/>
</dbReference>
<dbReference type="EMBL" id="POWG01000019">
    <property type="protein sequence ID" value="PNQ97510.1"/>
    <property type="molecule type" value="Genomic_DNA"/>
</dbReference>
<accession>A0A2K1FY85</accession>
<keyword evidence="1" id="KW-0324">Glycolysis</keyword>
<dbReference type="EMBL" id="CP007795">
    <property type="protein sequence ID" value="AIB14868.1"/>
    <property type="molecule type" value="Genomic_DNA"/>
</dbReference>
<dbReference type="PROSITE" id="PS00175">
    <property type="entry name" value="PG_MUTASE"/>
    <property type="match status" value="1"/>
</dbReference>
<dbReference type="PANTHER" id="PTHR48100">
    <property type="entry name" value="BROAD-SPECIFICITY PHOSPHATASE YOR283W-RELATED"/>
    <property type="match status" value="1"/>
</dbReference>
<reference evidence="5 7" key="1">
    <citation type="journal article" date="2014" name="Genome Announc.">
        <title>Complete Genome Sequence of the Model Rhizosphere Strain Azospirillum brasilense Az39, Successfully Applied in Agriculture.</title>
        <authorList>
            <person name="Rivera D."/>
            <person name="Revale S."/>
            <person name="Molina R."/>
            <person name="Gualpa J."/>
            <person name="Puente M."/>
            <person name="Maroniche G."/>
            <person name="Paris G."/>
            <person name="Baker D."/>
            <person name="Clavijo B."/>
            <person name="McLay K."/>
            <person name="Spaepen S."/>
            <person name="Perticari A."/>
            <person name="Vazquez M."/>
            <person name="Wisniewski-Dye F."/>
            <person name="Watkins C."/>
            <person name="Martinez-Abarca F."/>
            <person name="Vanderleyden J."/>
            <person name="Cassan F."/>
        </authorList>
    </citation>
    <scope>NUCLEOTIDE SEQUENCE [LARGE SCALE GENOMIC DNA]</scope>
    <source>
        <strain evidence="5 7">Az39</strain>
        <plasmid evidence="5">AbAZ39_p2</plasmid>
    </source>
</reference>
<proteinExistence type="predicted"/>
<keyword evidence="2" id="KW-0413">Isomerase</keyword>
<dbReference type="RefSeq" id="WP_040136111.1">
    <property type="nucleotide sequence ID" value="NZ_CP007795.1"/>
</dbReference>
<keyword evidence="5" id="KW-0614">Plasmid</keyword>
<reference evidence="6 8" key="2">
    <citation type="submission" date="2018-01" db="EMBL/GenBank/DDBJ databases">
        <title>Whole genome sequence of Azospirillum brasilense REC3 isolated from strawberry roots.</title>
        <authorList>
            <person name="Fontana C.A."/>
            <person name="Salazar S.M."/>
            <person name="Bassi D."/>
            <person name="Puglisi E."/>
            <person name="Lovaisa N.C."/>
            <person name="Toffoli L.M."/>
            <person name="Pedraza R."/>
            <person name="Cocconcelli P.S."/>
        </authorList>
    </citation>
    <scope>NUCLEOTIDE SEQUENCE [LARGE SCALE GENOMIC DNA]</scope>
    <source>
        <strain evidence="6 8">REC3</strain>
        <plasmid evidence="6">p10unnamed</plasmid>
    </source>
</reference>
<protein>
    <submittedName>
        <fullName evidence="6">Histidine phosphatase family protein</fullName>
    </submittedName>
    <submittedName>
        <fullName evidence="5">Phosphoglycerate mutase</fullName>
    </submittedName>
</protein>
<evidence type="ECO:0000313" key="5">
    <source>
        <dbReference type="EMBL" id="AIB14868.1"/>
    </source>
</evidence>
<dbReference type="Gene3D" id="3.40.50.1240">
    <property type="entry name" value="Phosphoglycerate mutase-like"/>
    <property type="match status" value="1"/>
</dbReference>
<organism evidence="5 7">
    <name type="scientific">Azospirillum argentinense</name>
    <dbReference type="NCBI Taxonomy" id="2970906"/>
    <lineage>
        <taxon>Bacteria</taxon>
        <taxon>Pseudomonadati</taxon>
        <taxon>Pseudomonadota</taxon>
        <taxon>Alphaproteobacteria</taxon>
        <taxon>Rhodospirillales</taxon>
        <taxon>Azospirillaceae</taxon>
        <taxon>Azospirillum</taxon>
    </lineage>
</organism>
<feature type="active site" description="Tele-phosphohistidine intermediate" evidence="3">
    <location>
        <position position="14"/>
    </location>
</feature>